<gene>
    <name evidence="6" type="ORF">GCM10010995_09550</name>
</gene>
<dbReference type="PANTHER" id="PTHR37419">
    <property type="entry name" value="SERINE/THREONINE-PROTEIN KINASE TOXIN HIPA"/>
    <property type="match status" value="1"/>
</dbReference>
<dbReference type="Pfam" id="PF07804">
    <property type="entry name" value="HipA_C"/>
    <property type="match status" value="1"/>
</dbReference>
<dbReference type="EMBL" id="BMJS01000007">
    <property type="protein sequence ID" value="GGF94388.1"/>
    <property type="molecule type" value="Genomic_DNA"/>
</dbReference>
<dbReference type="GO" id="GO:0005829">
    <property type="term" value="C:cytosol"/>
    <property type="evidence" value="ECO:0007669"/>
    <property type="project" value="TreeGrafter"/>
</dbReference>
<dbReference type="GO" id="GO:0004674">
    <property type="term" value="F:protein serine/threonine kinase activity"/>
    <property type="evidence" value="ECO:0007669"/>
    <property type="project" value="TreeGrafter"/>
</dbReference>
<accession>A0A8J3E805</accession>
<evidence type="ECO:0000313" key="7">
    <source>
        <dbReference type="Proteomes" id="UP000636949"/>
    </source>
</evidence>
<dbReference type="InterPro" id="IPR012893">
    <property type="entry name" value="HipA-like_C"/>
</dbReference>
<proteinExistence type="inferred from homology"/>
<dbReference type="Proteomes" id="UP000636949">
    <property type="component" value="Unassembled WGS sequence"/>
</dbReference>
<protein>
    <submittedName>
        <fullName evidence="6">Toxin HipA</fullName>
    </submittedName>
</protein>
<comment type="similarity">
    <text evidence="1">Belongs to the HipA Ser/Thr kinase family.</text>
</comment>
<organism evidence="6 7">
    <name type="scientific">Cysteiniphilum litorale</name>
    <dbReference type="NCBI Taxonomy" id="2056700"/>
    <lineage>
        <taxon>Bacteria</taxon>
        <taxon>Pseudomonadati</taxon>
        <taxon>Pseudomonadota</taxon>
        <taxon>Gammaproteobacteria</taxon>
        <taxon>Thiotrichales</taxon>
        <taxon>Fastidiosibacteraceae</taxon>
        <taxon>Cysteiniphilum</taxon>
    </lineage>
</organism>
<evidence type="ECO:0000256" key="3">
    <source>
        <dbReference type="ARBA" id="ARBA00022777"/>
    </source>
</evidence>
<name>A0A8J3E805_9GAMM</name>
<keyword evidence="3" id="KW-0418">Kinase</keyword>
<evidence type="ECO:0000259" key="5">
    <source>
        <dbReference type="Pfam" id="PF13657"/>
    </source>
</evidence>
<reference evidence="6" key="1">
    <citation type="journal article" date="2014" name="Int. J. Syst. Evol. Microbiol.">
        <title>Complete genome sequence of Corynebacterium casei LMG S-19264T (=DSM 44701T), isolated from a smear-ripened cheese.</title>
        <authorList>
            <consortium name="US DOE Joint Genome Institute (JGI-PGF)"/>
            <person name="Walter F."/>
            <person name="Albersmeier A."/>
            <person name="Kalinowski J."/>
            <person name="Ruckert C."/>
        </authorList>
    </citation>
    <scope>NUCLEOTIDE SEQUENCE</scope>
    <source>
        <strain evidence="6">CGMCC 1.15758</strain>
    </source>
</reference>
<evidence type="ECO:0000313" key="6">
    <source>
        <dbReference type="EMBL" id="GGF94388.1"/>
    </source>
</evidence>
<sequence length="425" mass="47889">MREFIAKKTLEVFRSITLSQKIKVGQLAQNQSGIYFQYDQTYLAKHANLSPFALKFSSDLQKAPLTPHHGLHGVFADALPDGWGMLLMDRVFRQQNILPHQLTPLDRLAFVGDGAIGAFLFVPGSEYQLEAKKGRINIHELGHQAQKLFEGSLDEVLPELVNVGSSGGARPKAQIYISEDLSLVSTKASPGLEPYIIKFTSQSLPLRHEEGLCEAAYLKMAKNAGLNVPDFQVLRVTGLMQEQAWIALKRFDIADQKRLHVHSLCGLIDADFRVPSVDYEDLIKLTQTLCNSPQAAQLQFKRAMFNLFALNQDDHSKNWAFILNAHNEWSPSPFYDVTFSPNPYNEHMMAFQGHGRKPPLKTIQSLAQVANYASWQNAQKDIQSVVDALSYWQDCAYGLGVNKQMVQMIQKKLNDVYAQNRQLLE</sequence>
<dbReference type="PANTHER" id="PTHR37419:SF8">
    <property type="entry name" value="TOXIN YJJJ"/>
    <property type="match status" value="1"/>
</dbReference>
<feature type="domain" description="HipA N-terminal subdomain 1" evidence="5">
    <location>
        <begin position="20"/>
        <end position="119"/>
    </location>
</feature>
<keyword evidence="2" id="KW-0808">Transferase</keyword>
<dbReference type="AlphaFoldDB" id="A0A8J3E805"/>
<dbReference type="Gene3D" id="1.10.1070.20">
    <property type="match status" value="1"/>
</dbReference>
<dbReference type="InterPro" id="IPR017508">
    <property type="entry name" value="HipA_N1"/>
</dbReference>
<dbReference type="Pfam" id="PF13657">
    <property type="entry name" value="Couple_hipA"/>
    <property type="match status" value="1"/>
</dbReference>
<dbReference type="OrthoDB" id="9805913at2"/>
<evidence type="ECO:0000256" key="2">
    <source>
        <dbReference type="ARBA" id="ARBA00022679"/>
    </source>
</evidence>
<dbReference type="RefSeq" id="WP_117001890.1">
    <property type="nucleotide sequence ID" value="NZ_BMJS01000007.1"/>
</dbReference>
<evidence type="ECO:0000259" key="4">
    <source>
        <dbReference type="Pfam" id="PF07804"/>
    </source>
</evidence>
<evidence type="ECO:0000256" key="1">
    <source>
        <dbReference type="ARBA" id="ARBA00010164"/>
    </source>
</evidence>
<reference evidence="6" key="2">
    <citation type="submission" date="2020-09" db="EMBL/GenBank/DDBJ databases">
        <authorList>
            <person name="Sun Q."/>
            <person name="Zhou Y."/>
        </authorList>
    </citation>
    <scope>NUCLEOTIDE SEQUENCE</scope>
    <source>
        <strain evidence="6">CGMCC 1.15758</strain>
    </source>
</reference>
<keyword evidence="7" id="KW-1185">Reference proteome</keyword>
<comment type="caution">
    <text evidence="6">The sequence shown here is derived from an EMBL/GenBank/DDBJ whole genome shotgun (WGS) entry which is preliminary data.</text>
</comment>
<feature type="domain" description="HipA-like C-terminal" evidence="4">
    <location>
        <begin position="165"/>
        <end position="387"/>
    </location>
</feature>
<dbReference type="InterPro" id="IPR052028">
    <property type="entry name" value="HipA_Ser/Thr_kinase"/>
</dbReference>